<reference evidence="4 5" key="1">
    <citation type="journal article" date="2016" name="Nat. Commun.">
        <title>Thousands of microbial genomes shed light on interconnected biogeochemical processes in an aquifer system.</title>
        <authorList>
            <person name="Anantharaman K."/>
            <person name="Brown C.T."/>
            <person name="Hug L.A."/>
            <person name="Sharon I."/>
            <person name="Castelle C.J."/>
            <person name="Probst A.J."/>
            <person name="Thomas B.C."/>
            <person name="Singh A."/>
            <person name="Wilkins M.J."/>
            <person name="Karaoz U."/>
            <person name="Brodie E.L."/>
            <person name="Williams K.H."/>
            <person name="Hubbard S.S."/>
            <person name="Banfield J.F."/>
        </authorList>
    </citation>
    <scope>NUCLEOTIDE SEQUENCE [LARGE SCALE GENOMIC DNA]</scope>
</reference>
<evidence type="ECO:0000256" key="2">
    <source>
        <dbReference type="ARBA" id="ARBA00022723"/>
    </source>
</evidence>
<comment type="caution">
    <text evidence="4">The sequence shown here is derived from an EMBL/GenBank/DDBJ whole genome shotgun (WGS) entry which is preliminary data.</text>
</comment>
<dbReference type="PANTHER" id="PTHR48080">
    <property type="entry name" value="D-GALACTONATE DEHYDRATASE-RELATED"/>
    <property type="match status" value="1"/>
</dbReference>
<evidence type="ECO:0000313" key="5">
    <source>
        <dbReference type="Proteomes" id="UP000176593"/>
    </source>
</evidence>
<comment type="similarity">
    <text evidence="1">Belongs to the mandelate racemase/muconate lactonizing enzyme family.</text>
</comment>
<accession>A0A1F7V7V2</accession>
<dbReference type="InterPro" id="IPR036849">
    <property type="entry name" value="Enolase-like_C_sf"/>
</dbReference>
<dbReference type="Gene3D" id="3.30.390.10">
    <property type="entry name" value="Enolase-like, N-terminal domain"/>
    <property type="match status" value="1"/>
</dbReference>
<dbReference type="Gene3D" id="3.20.20.120">
    <property type="entry name" value="Enolase-like C-terminal domain"/>
    <property type="match status" value="1"/>
</dbReference>
<evidence type="ECO:0000259" key="3">
    <source>
        <dbReference type="Pfam" id="PF13378"/>
    </source>
</evidence>
<dbReference type="Pfam" id="PF13378">
    <property type="entry name" value="MR_MLE_C"/>
    <property type="match status" value="1"/>
</dbReference>
<name>A0A1F7V7V2_9BACT</name>
<dbReference type="SUPFAM" id="SSF54826">
    <property type="entry name" value="Enolase N-terminal domain-like"/>
    <property type="match status" value="1"/>
</dbReference>
<dbReference type="InterPro" id="IPR029065">
    <property type="entry name" value="Enolase_C-like"/>
</dbReference>
<evidence type="ECO:0000256" key="1">
    <source>
        <dbReference type="ARBA" id="ARBA00008031"/>
    </source>
</evidence>
<feature type="domain" description="Enolase C-terminal" evidence="3">
    <location>
        <begin position="170"/>
        <end position="383"/>
    </location>
</feature>
<sequence>MWEEMMNARISKQEVLLLALPLPQPFRLGFGVLHQLPRVLLVLDVENEQGRIRRSVGEASIDFPFSHYDAWDIVHALSETSLVGRSVFDRERILQDVWKDRERDHIYAAHAALNMALDDACAAAQGISVSALYGTVRTSGRILESIGIPDHEEVFDAMIKRMIAHKRVPKIKCDEDVDASRGRLVRAMHMAAEADTYIAADFNATLEPEQWNVFLKHLRRHPDFSRLLFVEQPTREGFGMQGIREAARLSQALHGPMIVADESFVSKTDAIACGENQIGMNMKIQKVGGLRAACILEKAAEHASRTHGIFSMVGGTFPTALGRVYDQHAACVLKSATLPSDGWQPATDWFTGPLHLIQESFEEAKPGYASRPPGTGLGCTPNWKHIQSFVVNDAREEYRRIRETGKGTHLVIHTEKTHEPYAVMYERLSGRNPFWNL</sequence>
<protein>
    <recommendedName>
        <fullName evidence="3">Enolase C-terminal domain-containing protein</fullName>
    </recommendedName>
</protein>
<dbReference type="PANTHER" id="PTHR48080:SF3">
    <property type="entry name" value="ENOLASE SUPERFAMILY MEMBER DDB_G0284701"/>
    <property type="match status" value="1"/>
</dbReference>
<dbReference type="AlphaFoldDB" id="A0A1F7V7V2"/>
<dbReference type="GO" id="GO:0046872">
    <property type="term" value="F:metal ion binding"/>
    <property type="evidence" value="ECO:0007669"/>
    <property type="project" value="UniProtKB-KW"/>
</dbReference>
<dbReference type="SUPFAM" id="SSF51604">
    <property type="entry name" value="Enolase C-terminal domain-like"/>
    <property type="match status" value="1"/>
</dbReference>
<proteinExistence type="inferred from homology"/>
<organism evidence="4 5">
    <name type="scientific">Candidatus Uhrbacteria bacterium RIFCSPLOWO2_02_FULL_48_18</name>
    <dbReference type="NCBI Taxonomy" id="1802408"/>
    <lineage>
        <taxon>Bacteria</taxon>
        <taxon>Candidatus Uhriibacteriota</taxon>
    </lineage>
</organism>
<dbReference type="InterPro" id="IPR034593">
    <property type="entry name" value="DgoD-like"/>
</dbReference>
<keyword evidence="2" id="KW-0479">Metal-binding</keyword>
<evidence type="ECO:0000313" key="4">
    <source>
        <dbReference type="EMBL" id="OGL86167.1"/>
    </source>
</evidence>
<gene>
    <name evidence="4" type="ORF">A3I41_01155</name>
</gene>
<dbReference type="Proteomes" id="UP000176593">
    <property type="component" value="Unassembled WGS sequence"/>
</dbReference>
<dbReference type="InterPro" id="IPR029017">
    <property type="entry name" value="Enolase-like_N"/>
</dbReference>
<dbReference type="EMBL" id="MGEQ01000010">
    <property type="protein sequence ID" value="OGL86167.1"/>
    <property type="molecule type" value="Genomic_DNA"/>
</dbReference>